<dbReference type="PANTHER" id="PTHR38096">
    <property type="entry name" value="ENTEROBACTIN SYNTHASE COMPONENT D"/>
    <property type="match status" value="1"/>
</dbReference>
<evidence type="ECO:0000259" key="14">
    <source>
        <dbReference type="Pfam" id="PF17837"/>
    </source>
</evidence>
<comment type="function">
    <text evidence="1">Involved in the biosynthesis of the siderophore enterobactin (enterochelin), which is a macrocyclic trimeric lactone of N-(2,3-dihydroxybenzoyl)-serine. The serine trilactone serves as a scaffolding for the three catechol functionalities that provide hexadentate coordination for the tightly ligated iron(2+) atoms. Plays an essential role in the assembly of the enterobactin by catalyzing the transfer of the 4'-phosphopantetheine (Ppant) moiety from coenzyme A to the apo-domains of both EntB (ArCP domain) and EntF (PCP domain) to yield their holo-forms which make them competent for the activation of 2,3-dihydroxybenzoate (DHB) and L-serine, respectively.</text>
</comment>
<dbReference type="InterPro" id="IPR008278">
    <property type="entry name" value="4-PPantetheinyl_Trfase_dom"/>
</dbReference>
<comment type="pathway">
    <text evidence="2">Siderophore biosynthesis; enterobactin biosynthesis.</text>
</comment>
<dbReference type="GO" id="GO:0016740">
    <property type="term" value="F:transferase activity"/>
    <property type="evidence" value="ECO:0007669"/>
    <property type="project" value="UniProtKB-KW"/>
</dbReference>
<proteinExistence type="inferred from homology"/>
<dbReference type="Proteomes" id="UP001368500">
    <property type="component" value="Unassembled WGS sequence"/>
</dbReference>
<reference evidence="15 16" key="1">
    <citation type="submission" date="2024-04" db="EMBL/GenBank/DDBJ databases">
        <title>Novel species of the genus Ideonella isolated from streams.</title>
        <authorList>
            <person name="Lu H."/>
        </authorList>
    </citation>
    <scope>NUCLEOTIDE SEQUENCE [LARGE SCALE GENOMIC DNA]</scope>
    <source>
        <strain evidence="15 16">BYS139W</strain>
    </source>
</reference>
<evidence type="ECO:0000256" key="4">
    <source>
        <dbReference type="ARBA" id="ARBA00011503"/>
    </source>
</evidence>
<comment type="similarity">
    <text evidence="3">Belongs to the P-Pant transferase superfamily. EntD family.</text>
</comment>
<evidence type="ECO:0000256" key="7">
    <source>
        <dbReference type="ARBA" id="ARBA00023191"/>
    </source>
</evidence>
<name>A0ABU9B8G5_9BURK</name>
<evidence type="ECO:0000256" key="12">
    <source>
        <dbReference type="SAM" id="MobiDB-lite"/>
    </source>
</evidence>
<keyword evidence="16" id="KW-1185">Reference proteome</keyword>
<keyword evidence="6 15" id="KW-0808">Transferase</keyword>
<evidence type="ECO:0000256" key="11">
    <source>
        <dbReference type="ARBA" id="ARBA00049191"/>
    </source>
</evidence>
<dbReference type="SUPFAM" id="SSF56214">
    <property type="entry name" value="4'-phosphopantetheinyl transferase"/>
    <property type="match status" value="1"/>
</dbReference>
<evidence type="ECO:0000256" key="6">
    <source>
        <dbReference type="ARBA" id="ARBA00022679"/>
    </source>
</evidence>
<dbReference type="InterPro" id="IPR037143">
    <property type="entry name" value="4-PPantetheinyl_Trfase_dom_sf"/>
</dbReference>
<evidence type="ECO:0000313" key="15">
    <source>
        <dbReference type="EMBL" id="MEK8024958.1"/>
    </source>
</evidence>
<comment type="catalytic activity">
    <reaction evidence="11">
        <text>apo-[peptidyl-carrier protein] + CoA = holo-[peptidyl-carrier protein] + adenosine 3',5'-bisphosphate + H(+)</text>
        <dbReference type="Rhea" id="RHEA:46228"/>
        <dbReference type="Rhea" id="RHEA-COMP:11479"/>
        <dbReference type="Rhea" id="RHEA-COMP:11480"/>
        <dbReference type="ChEBI" id="CHEBI:15378"/>
        <dbReference type="ChEBI" id="CHEBI:29999"/>
        <dbReference type="ChEBI" id="CHEBI:57287"/>
        <dbReference type="ChEBI" id="CHEBI:58343"/>
        <dbReference type="ChEBI" id="CHEBI:64479"/>
    </reaction>
</comment>
<protein>
    <recommendedName>
        <fullName evidence="5">Enterobactin synthase component D</fullName>
    </recommendedName>
    <alternativeName>
        <fullName evidence="8">4'-phosphopantetheinyl transferase EntD</fullName>
    </alternativeName>
    <alternativeName>
        <fullName evidence="9">Enterochelin synthase D</fullName>
    </alternativeName>
</protein>
<comment type="caution">
    <text evidence="15">The sequence shown here is derived from an EMBL/GenBank/DDBJ whole genome shotgun (WGS) entry which is preliminary data.</text>
</comment>
<dbReference type="EMBL" id="JBBUTF010000003">
    <property type="protein sequence ID" value="MEK8024958.1"/>
    <property type="molecule type" value="Genomic_DNA"/>
</dbReference>
<evidence type="ECO:0000256" key="2">
    <source>
        <dbReference type="ARBA" id="ARBA00004993"/>
    </source>
</evidence>
<gene>
    <name evidence="15" type="ORF">AACH11_03135</name>
</gene>
<evidence type="ECO:0000259" key="13">
    <source>
        <dbReference type="Pfam" id="PF01648"/>
    </source>
</evidence>
<feature type="domain" description="4'-phosphopantetheinyl transferase N-terminal" evidence="14">
    <location>
        <begin position="143"/>
        <end position="175"/>
    </location>
</feature>
<organism evidence="15 16">
    <name type="scientific">Pseudaquabacterium rugosum</name>
    <dbReference type="NCBI Taxonomy" id="2984194"/>
    <lineage>
        <taxon>Bacteria</taxon>
        <taxon>Pseudomonadati</taxon>
        <taxon>Pseudomonadota</taxon>
        <taxon>Betaproteobacteria</taxon>
        <taxon>Burkholderiales</taxon>
        <taxon>Sphaerotilaceae</taxon>
        <taxon>Pseudaquabacterium</taxon>
    </lineage>
</organism>
<evidence type="ECO:0000256" key="3">
    <source>
        <dbReference type="ARBA" id="ARBA00008342"/>
    </source>
</evidence>
<dbReference type="Pfam" id="PF01648">
    <property type="entry name" value="ACPS"/>
    <property type="match status" value="1"/>
</dbReference>
<accession>A0ABU9B8G5</accession>
<dbReference type="InterPro" id="IPR003542">
    <property type="entry name" value="Enbac_synth_compD-like"/>
</dbReference>
<evidence type="ECO:0000256" key="9">
    <source>
        <dbReference type="ARBA" id="ARBA00031996"/>
    </source>
</evidence>
<comment type="catalytic activity">
    <reaction evidence="10">
        <text>apo-[aryl-carrier protein] + CoA = holo-[aryl-carrier protein] + adenosine 3',5'-bisphosphate + H(+)</text>
        <dbReference type="Rhea" id="RHEA:48404"/>
        <dbReference type="Rhea" id="RHEA-COMP:15903"/>
        <dbReference type="Rhea" id="RHEA-COMP:17557"/>
        <dbReference type="ChEBI" id="CHEBI:15378"/>
        <dbReference type="ChEBI" id="CHEBI:29999"/>
        <dbReference type="ChEBI" id="CHEBI:57287"/>
        <dbReference type="ChEBI" id="CHEBI:58343"/>
        <dbReference type="ChEBI" id="CHEBI:64479"/>
    </reaction>
</comment>
<evidence type="ECO:0000256" key="5">
    <source>
        <dbReference type="ARBA" id="ARBA00019087"/>
    </source>
</evidence>
<dbReference type="RefSeq" id="WP_341372743.1">
    <property type="nucleotide sequence ID" value="NZ_JBBUTF010000003.1"/>
</dbReference>
<dbReference type="InterPro" id="IPR041354">
    <property type="entry name" value="4PPT_N"/>
</dbReference>
<dbReference type="Gene3D" id="3.90.470.20">
    <property type="entry name" value="4'-phosphopantetheinyl transferase domain"/>
    <property type="match status" value="1"/>
</dbReference>
<feature type="domain" description="4'-phosphopantetheinyl transferase" evidence="13">
    <location>
        <begin position="183"/>
        <end position="262"/>
    </location>
</feature>
<sequence>MAPTAAAPTPPWARPPEGLALARAQARNEDLTLLQSLLPAQVLAAQAWIDDRTDWPGQCEAERIRMARATPARRAEHAAGRWCARQALHALADRLDPPAPDGSPVAPPGPSAGSADTPHRSRPPSAVRDDEGAAWARQWRSVTDLPAAADRQPLWPAGCRGSIAHDAGLALAVVADARGCAALGVDVERRDRLLDPDRLSALILTPSERLAHDALAEPAARALRLLQTWCAKEAVFKAWHPATGRWLEPRDIELCQWPQTSAGTFIARLPATASGQPLAGRLAWNARRCVALVHRAARTGA</sequence>
<comment type="subunit">
    <text evidence="4">EntB, EntD, EntE, and EntF form a multienzyme complex called enterobactin synthase.</text>
</comment>
<feature type="domain" description="4'-phosphopantetheinyl transferase N-terminal" evidence="14">
    <location>
        <begin position="65"/>
        <end position="107"/>
    </location>
</feature>
<dbReference type="PANTHER" id="PTHR38096:SF1">
    <property type="entry name" value="ENTEROBACTIN SYNTHASE COMPONENT D"/>
    <property type="match status" value="1"/>
</dbReference>
<evidence type="ECO:0000256" key="10">
    <source>
        <dbReference type="ARBA" id="ARBA00049176"/>
    </source>
</evidence>
<evidence type="ECO:0000256" key="1">
    <source>
        <dbReference type="ARBA" id="ARBA00003937"/>
    </source>
</evidence>
<evidence type="ECO:0000256" key="8">
    <source>
        <dbReference type="ARBA" id="ARBA00029894"/>
    </source>
</evidence>
<dbReference type="Pfam" id="PF17837">
    <property type="entry name" value="4PPT_N"/>
    <property type="match status" value="2"/>
</dbReference>
<evidence type="ECO:0000313" key="16">
    <source>
        <dbReference type="Proteomes" id="UP001368500"/>
    </source>
</evidence>
<feature type="compositionally biased region" description="Pro residues" evidence="12">
    <location>
        <begin position="97"/>
        <end position="110"/>
    </location>
</feature>
<feature type="region of interest" description="Disordered" evidence="12">
    <location>
        <begin position="94"/>
        <end position="133"/>
    </location>
</feature>
<keyword evidence="7" id="KW-0259">Enterobactin biosynthesis</keyword>